<dbReference type="GO" id="GO:0006189">
    <property type="term" value="P:'de novo' IMP biosynthetic process"/>
    <property type="evidence" value="ECO:0007669"/>
    <property type="project" value="UniProtKB-UniRule"/>
</dbReference>
<reference evidence="8 9" key="1">
    <citation type="submission" date="2013-02" db="EMBL/GenBank/DDBJ databases">
        <title>A novel strain isolated from Lonar lake, Maharashtra, India.</title>
        <authorList>
            <person name="Singh A."/>
        </authorList>
    </citation>
    <scope>NUCLEOTIDE SEQUENCE [LARGE SCALE GENOMIC DNA]</scope>
    <source>
        <strain evidence="8 9">AK24</strain>
    </source>
</reference>
<dbReference type="InterPro" id="IPR002376">
    <property type="entry name" value="Formyl_transf_N"/>
</dbReference>
<comment type="pathway">
    <text evidence="1 6">Purine metabolism; IMP biosynthesis via de novo pathway; N(2)-formyl-N(1)-(5-phospho-D-ribosyl)glycinamide from N(1)-(5-phospho-D-ribosyl)glycinamide (10-formyl THF route): step 1/1.</text>
</comment>
<proteinExistence type="inferred from homology"/>
<comment type="caution">
    <text evidence="6">Lacks conserved residue(s) required for the propagation of feature annotation.</text>
</comment>
<dbReference type="NCBIfam" id="TIGR00639">
    <property type="entry name" value="PurN"/>
    <property type="match status" value="1"/>
</dbReference>
<evidence type="ECO:0000256" key="4">
    <source>
        <dbReference type="ARBA" id="ARBA00038440"/>
    </source>
</evidence>
<feature type="domain" description="Formyl transferase N-terminal" evidence="7">
    <location>
        <begin position="2"/>
        <end position="181"/>
    </location>
</feature>
<dbReference type="RefSeq" id="WP_010856011.1">
    <property type="nucleotide sequence ID" value="NZ_AQHR01000101.1"/>
</dbReference>
<dbReference type="UniPathway" id="UPA00074">
    <property type="reaction ID" value="UER00126"/>
</dbReference>
<feature type="active site" description="Proton donor" evidence="6">
    <location>
        <position position="103"/>
    </location>
</feature>
<dbReference type="GO" id="GO:0005829">
    <property type="term" value="C:cytosol"/>
    <property type="evidence" value="ECO:0007669"/>
    <property type="project" value="TreeGrafter"/>
</dbReference>
<dbReference type="SUPFAM" id="SSF53328">
    <property type="entry name" value="Formyltransferase"/>
    <property type="match status" value="1"/>
</dbReference>
<feature type="site" description="Raises pKa of active site His" evidence="6">
    <location>
        <position position="144"/>
    </location>
</feature>
<comment type="caution">
    <text evidence="8">The sequence shown here is derived from an EMBL/GenBank/DDBJ whole genome shotgun (WGS) entry which is preliminary data.</text>
</comment>
<dbReference type="InterPro" id="IPR001555">
    <property type="entry name" value="GART_AS"/>
</dbReference>
<dbReference type="HAMAP" id="MF_01930">
    <property type="entry name" value="PurN"/>
    <property type="match status" value="1"/>
</dbReference>
<protein>
    <recommendedName>
        <fullName evidence="6">Phosphoribosylglycinamide formyltransferase</fullName>
        <ecNumber evidence="6">2.1.2.2</ecNumber>
    </recommendedName>
    <alternativeName>
        <fullName evidence="6">5'-phosphoribosylglycinamide transformylase</fullName>
    </alternativeName>
    <alternativeName>
        <fullName evidence="6">GAR transformylase</fullName>
        <shortName evidence="6">GART</shortName>
    </alternativeName>
</protein>
<evidence type="ECO:0000313" key="9">
    <source>
        <dbReference type="Proteomes" id="UP000013909"/>
    </source>
</evidence>
<dbReference type="Gene3D" id="3.40.50.170">
    <property type="entry name" value="Formyl transferase, N-terminal domain"/>
    <property type="match status" value="1"/>
</dbReference>
<dbReference type="PROSITE" id="PS00373">
    <property type="entry name" value="GART"/>
    <property type="match status" value="1"/>
</dbReference>
<keyword evidence="9" id="KW-1185">Reference proteome</keyword>
<evidence type="ECO:0000259" key="7">
    <source>
        <dbReference type="Pfam" id="PF00551"/>
    </source>
</evidence>
<dbReference type="STRING" id="1232681.ADIS_3884"/>
<gene>
    <name evidence="6" type="primary">purN</name>
    <name evidence="8" type="ORF">ADIS_3884</name>
</gene>
<keyword evidence="2 6" id="KW-0808">Transferase</keyword>
<evidence type="ECO:0000256" key="3">
    <source>
        <dbReference type="ARBA" id="ARBA00022755"/>
    </source>
</evidence>
<evidence type="ECO:0000256" key="5">
    <source>
        <dbReference type="ARBA" id="ARBA00047664"/>
    </source>
</evidence>
<dbReference type="CDD" id="cd08645">
    <property type="entry name" value="FMT_core_GART"/>
    <property type="match status" value="1"/>
</dbReference>
<dbReference type="Proteomes" id="UP000013909">
    <property type="component" value="Unassembled WGS sequence"/>
</dbReference>
<dbReference type="AlphaFoldDB" id="R7ZNR3"/>
<comment type="function">
    <text evidence="6">Catalyzes the transfer of a formyl group from 10-formyltetrahydrofolate to 5-phospho-ribosyl-glycinamide (GAR), producing 5-phospho-ribosyl-N-formylglycinamide (FGAR) and tetrahydrofolate.</text>
</comment>
<name>R7ZNR3_9BACT</name>
<dbReference type="PANTHER" id="PTHR43369">
    <property type="entry name" value="PHOSPHORIBOSYLGLYCINAMIDE FORMYLTRANSFERASE"/>
    <property type="match status" value="1"/>
</dbReference>
<feature type="binding site" evidence="6">
    <location>
        <begin position="12"/>
        <end position="14"/>
    </location>
    <ligand>
        <name>N(1)-(5-phospho-beta-D-ribosyl)glycinamide</name>
        <dbReference type="ChEBI" id="CHEBI:143788"/>
    </ligand>
</feature>
<evidence type="ECO:0000256" key="1">
    <source>
        <dbReference type="ARBA" id="ARBA00005054"/>
    </source>
</evidence>
<dbReference type="EC" id="2.1.2.2" evidence="6"/>
<evidence type="ECO:0000313" key="8">
    <source>
        <dbReference type="EMBL" id="EON75664.1"/>
    </source>
</evidence>
<keyword evidence="3 6" id="KW-0658">Purine biosynthesis</keyword>
<feature type="binding site" evidence="6">
    <location>
        <position position="59"/>
    </location>
    <ligand>
        <name>(6R)-10-formyltetrahydrofolate</name>
        <dbReference type="ChEBI" id="CHEBI:195366"/>
    </ligand>
</feature>
<accession>R7ZNR3</accession>
<comment type="similarity">
    <text evidence="4 6">Belongs to the GART family.</text>
</comment>
<dbReference type="InterPro" id="IPR004607">
    <property type="entry name" value="GART"/>
</dbReference>
<evidence type="ECO:0000256" key="2">
    <source>
        <dbReference type="ARBA" id="ARBA00022679"/>
    </source>
</evidence>
<dbReference type="EMBL" id="AQHR01000101">
    <property type="protein sequence ID" value="EON75664.1"/>
    <property type="molecule type" value="Genomic_DNA"/>
</dbReference>
<evidence type="ECO:0000256" key="6">
    <source>
        <dbReference type="HAMAP-Rule" id="MF_01930"/>
    </source>
</evidence>
<dbReference type="GO" id="GO:0004644">
    <property type="term" value="F:phosphoribosylglycinamide formyltransferase activity"/>
    <property type="evidence" value="ECO:0007669"/>
    <property type="project" value="UniProtKB-UniRule"/>
</dbReference>
<feature type="binding site" evidence="6">
    <location>
        <position position="101"/>
    </location>
    <ligand>
        <name>(6R)-10-formyltetrahydrofolate</name>
        <dbReference type="ChEBI" id="CHEBI:195366"/>
    </ligand>
</feature>
<sequence>MKKIAILASGNGTNAEAIIEYFKSVPTAKVVLIGSNNEGAYVLERAKSHQIQSFTFSKKELENGSVKAFLLIKGIDLIVLAGFMMKVPEDLINVFPKAIVNIHPALLPKYGGKGMYGMHVHCAVKEAGEKETGITIHWVNEHYDEGEIILQEKVVITEDDTPEQIAQKVHELEYKYYPKVIESLI</sequence>
<dbReference type="Pfam" id="PF00551">
    <property type="entry name" value="Formyl_trans_N"/>
    <property type="match status" value="1"/>
</dbReference>
<dbReference type="PANTHER" id="PTHR43369:SF2">
    <property type="entry name" value="PHOSPHORIBOSYLGLYCINAMIDE FORMYLTRANSFERASE"/>
    <property type="match status" value="1"/>
</dbReference>
<comment type="catalytic activity">
    <reaction evidence="5 6">
        <text>N(1)-(5-phospho-beta-D-ribosyl)glycinamide + (6R)-10-formyltetrahydrofolate = N(2)-formyl-N(1)-(5-phospho-beta-D-ribosyl)glycinamide + (6S)-5,6,7,8-tetrahydrofolate + H(+)</text>
        <dbReference type="Rhea" id="RHEA:15053"/>
        <dbReference type="ChEBI" id="CHEBI:15378"/>
        <dbReference type="ChEBI" id="CHEBI:57453"/>
        <dbReference type="ChEBI" id="CHEBI:143788"/>
        <dbReference type="ChEBI" id="CHEBI:147286"/>
        <dbReference type="ChEBI" id="CHEBI:195366"/>
        <dbReference type="EC" id="2.1.2.2"/>
    </reaction>
</comment>
<dbReference type="OrthoDB" id="9806170at2"/>
<organism evidence="8 9">
    <name type="scientific">Lunatimonas lonarensis</name>
    <dbReference type="NCBI Taxonomy" id="1232681"/>
    <lineage>
        <taxon>Bacteria</taxon>
        <taxon>Pseudomonadati</taxon>
        <taxon>Bacteroidota</taxon>
        <taxon>Cytophagia</taxon>
        <taxon>Cytophagales</taxon>
        <taxon>Cyclobacteriaceae</taxon>
    </lineage>
</organism>
<dbReference type="InterPro" id="IPR036477">
    <property type="entry name" value="Formyl_transf_N_sf"/>
</dbReference>
<dbReference type="PATRIC" id="fig|1288963.3.peg.3876"/>